<feature type="region of interest" description="Disordered" evidence="1">
    <location>
        <begin position="99"/>
        <end position="126"/>
    </location>
</feature>
<evidence type="ECO:0000313" key="2">
    <source>
        <dbReference type="Ensembl" id="ENSJJAP00000022158.1"/>
    </source>
</evidence>
<proteinExistence type="predicted"/>
<gene>
    <name evidence="2" type="primary">Sh2d7</name>
</gene>
<dbReference type="GeneTree" id="ENSGT00940000160977"/>
<reference evidence="2" key="1">
    <citation type="submission" date="2025-08" db="UniProtKB">
        <authorList>
            <consortium name="Ensembl"/>
        </authorList>
    </citation>
    <scope>IDENTIFICATION</scope>
</reference>
<reference evidence="2" key="2">
    <citation type="submission" date="2025-09" db="UniProtKB">
        <authorList>
            <consortium name="Ensembl"/>
        </authorList>
    </citation>
    <scope>IDENTIFICATION</scope>
</reference>
<dbReference type="Proteomes" id="UP000694385">
    <property type="component" value="Unassembled WGS sequence"/>
</dbReference>
<evidence type="ECO:0000256" key="1">
    <source>
        <dbReference type="SAM" id="MobiDB-lite"/>
    </source>
</evidence>
<keyword evidence="3" id="KW-1185">Reference proteome</keyword>
<organism evidence="2 3">
    <name type="scientific">Jaculus jaculus</name>
    <name type="common">Lesser Egyptian jerboa</name>
    <dbReference type="NCBI Taxonomy" id="51337"/>
    <lineage>
        <taxon>Eukaryota</taxon>
        <taxon>Metazoa</taxon>
        <taxon>Chordata</taxon>
        <taxon>Craniata</taxon>
        <taxon>Vertebrata</taxon>
        <taxon>Euteleostomi</taxon>
        <taxon>Mammalia</taxon>
        <taxon>Eutheria</taxon>
        <taxon>Euarchontoglires</taxon>
        <taxon>Glires</taxon>
        <taxon>Rodentia</taxon>
        <taxon>Myomorpha</taxon>
        <taxon>Dipodoidea</taxon>
        <taxon>Dipodidae</taxon>
        <taxon>Dipodinae</taxon>
        <taxon>Jaculus</taxon>
    </lineage>
</organism>
<protein>
    <submittedName>
        <fullName evidence="2">Uncharacterized protein</fullName>
    </submittedName>
</protein>
<dbReference type="OMA" id="RWFMETQ"/>
<dbReference type="Ensembl" id="ENSJJAT00000028720.1">
    <property type="protein sequence ID" value="ENSJJAP00000022158.1"/>
    <property type="gene ID" value="ENSJJAG00000022301.1"/>
</dbReference>
<feature type="region of interest" description="Disordered" evidence="1">
    <location>
        <begin position="1"/>
        <end position="60"/>
    </location>
</feature>
<accession>A0A8C5LE72</accession>
<name>A0A8C5LE72_JACJA</name>
<dbReference type="AlphaFoldDB" id="A0A8C5LE72"/>
<sequence length="273" mass="29183">TPNKATSPSLPPKPQVSFLHTKKCLTVGSRTLSKEESAEPPNRYPPIPQRNPSLPDGPSDIVYADLRKMKGAQPGLGAEMSCRSSPVLAGSSACSLGWETLRKPSGGDQNRPDGPGPALSGVKPDQGLVVSSTASGFLLPTSSEALGSRAATWRQLSHEAQSSSEVSSTDTYQLVGTADLRPVARDVADQGGLAYEQIPTCWSSVTRIPHPVVSPTYSKLSGPVDCAYESILGTSGFPEPRNTYEQIPASKAGRTHKPDKLRRLFFMDKKHKF</sequence>
<evidence type="ECO:0000313" key="3">
    <source>
        <dbReference type="Proteomes" id="UP000694385"/>
    </source>
</evidence>